<dbReference type="InterPro" id="IPR043519">
    <property type="entry name" value="NT_sf"/>
</dbReference>
<evidence type="ECO:0000256" key="4">
    <source>
        <dbReference type="ARBA" id="ARBA00022695"/>
    </source>
</evidence>
<evidence type="ECO:0000256" key="9">
    <source>
        <dbReference type="ARBA" id="ARBA00038276"/>
    </source>
</evidence>
<evidence type="ECO:0000256" key="6">
    <source>
        <dbReference type="ARBA" id="ARBA00022741"/>
    </source>
</evidence>
<reference evidence="11" key="1">
    <citation type="submission" date="2018-01" db="EMBL/GenBank/DDBJ databases">
        <authorList>
            <person name="Regsiter A."/>
            <person name="William W."/>
        </authorList>
    </citation>
    <scope>NUCLEOTIDE SEQUENCE</scope>
    <source>
        <strain evidence="11">TRIP AH-1</strain>
    </source>
</reference>
<keyword evidence="2" id="KW-1277">Toxin-antitoxin system</keyword>
<evidence type="ECO:0000256" key="3">
    <source>
        <dbReference type="ARBA" id="ARBA00022679"/>
    </source>
</evidence>
<comment type="cofactor">
    <cofactor evidence="1">
        <name>Mg(2+)</name>
        <dbReference type="ChEBI" id="CHEBI:18420"/>
    </cofactor>
</comment>
<evidence type="ECO:0000256" key="8">
    <source>
        <dbReference type="ARBA" id="ARBA00022842"/>
    </source>
</evidence>
<name>A0A445N0Y1_9BACT</name>
<keyword evidence="4" id="KW-0548">Nucleotidyltransferase</keyword>
<feature type="domain" description="Polymerase nucleotidyl transferase" evidence="10">
    <location>
        <begin position="62"/>
        <end position="142"/>
    </location>
</feature>
<keyword evidence="3" id="KW-0808">Transferase</keyword>
<dbReference type="SUPFAM" id="SSF81301">
    <property type="entry name" value="Nucleotidyltransferase"/>
    <property type="match status" value="1"/>
</dbReference>
<keyword evidence="5" id="KW-0479">Metal-binding</keyword>
<protein>
    <submittedName>
        <fullName evidence="11">DNA polymerase beta domain protein region (Modular protein)</fullName>
    </submittedName>
</protein>
<evidence type="ECO:0000313" key="11">
    <source>
        <dbReference type="EMBL" id="SPD75251.1"/>
    </source>
</evidence>
<proteinExistence type="inferred from homology"/>
<evidence type="ECO:0000256" key="7">
    <source>
        <dbReference type="ARBA" id="ARBA00022840"/>
    </source>
</evidence>
<gene>
    <name evidence="11" type="ORF">PITCH_A50053</name>
</gene>
<keyword evidence="6" id="KW-0547">Nucleotide-binding</keyword>
<dbReference type="PANTHER" id="PTHR33571:SF12">
    <property type="entry name" value="BSL3053 PROTEIN"/>
    <property type="match status" value="1"/>
</dbReference>
<dbReference type="GO" id="GO:0016779">
    <property type="term" value="F:nucleotidyltransferase activity"/>
    <property type="evidence" value="ECO:0007669"/>
    <property type="project" value="UniProtKB-KW"/>
</dbReference>
<dbReference type="Pfam" id="PF01909">
    <property type="entry name" value="NTP_transf_2"/>
    <property type="match status" value="1"/>
</dbReference>
<dbReference type="AlphaFoldDB" id="A0A445N0Y1"/>
<accession>A0A445N0Y1</accession>
<dbReference type="GO" id="GO:0046872">
    <property type="term" value="F:metal ion binding"/>
    <property type="evidence" value="ECO:0007669"/>
    <property type="project" value="UniProtKB-KW"/>
</dbReference>
<dbReference type="InterPro" id="IPR052038">
    <property type="entry name" value="Type-VII_TA_antitoxin"/>
</dbReference>
<dbReference type="PANTHER" id="PTHR33571">
    <property type="entry name" value="SSL8005 PROTEIN"/>
    <property type="match status" value="1"/>
</dbReference>
<evidence type="ECO:0000256" key="5">
    <source>
        <dbReference type="ARBA" id="ARBA00022723"/>
    </source>
</evidence>
<organism evidence="11">
    <name type="scientific">uncultured Desulfobacterium sp</name>
    <dbReference type="NCBI Taxonomy" id="201089"/>
    <lineage>
        <taxon>Bacteria</taxon>
        <taxon>Pseudomonadati</taxon>
        <taxon>Thermodesulfobacteriota</taxon>
        <taxon>Desulfobacteria</taxon>
        <taxon>Desulfobacterales</taxon>
        <taxon>Desulfobacteriaceae</taxon>
        <taxon>Desulfobacterium</taxon>
        <taxon>environmental samples</taxon>
    </lineage>
</organism>
<comment type="similarity">
    <text evidence="9">Belongs to the MntA antitoxin family.</text>
</comment>
<dbReference type="EMBL" id="OJIN01000192">
    <property type="protein sequence ID" value="SPD75251.1"/>
    <property type="molecule type" value="Genomic_DNA"/>
</dbReference>
<dbReference type="CDD" id="cd05403">
    <property type="entry name" value="NT_KNTase_like"/>
    <property type="match status" value="1"/>
</dbReference>
<sequence length="144" mass="15987">MGKSSNEAVNIGKGRNPLTINKIFYSLILLVLYSDRSGIDCTKVLFMKKSKALETLGNNTALLRDFHVSALYLFGSVVRDEAGLESDVDILVEFKPGSHVGLFHMVRLQRALNLLLDCKTDLVTPEALHPMLKDKILMEAVRVA</sequence>
<dbReference type="InterPro" id="IPR002934">
    <property type="entry name" value="Polymerase_NTP_transf_dom"/>
</dbReference>
<evidence type="ECO:0000259" key="10">
    <source>
        <dbReference type="Pfam" id="PF01909"/>
    </source>
</evidence>
<keyword evidence="7" id="KW-0067">ATP-binding</keyword>
<evidence type="ECO:0000256" key="2">
    <source>
        <dbReference type="ARBA" id="ARBA00022649"/>
    </source>
</evidence>
<evidence type="ECO:0000256" key="1">
    <source>
        <dbReference type="ARBA" id="ARBA00001946"/>
    </source>
</evidence>
<keyword evidence="8" id="KW-0460">Magnesium</keyword>
<dbReference type="GO" id="GO:0005524">
    <property type="term" value="F:ATP binding"/>
    <property type="evidence" value="ECO:0007669"/>
    <property type="project" value="UniProtKB-KW"/>
</dbReference>
<dbReference type="Gene3D" id="3.30.460.10">
    <property type="entry name" value="Beta Polymerase, domain 2"/>
    <property type="match status" value="1"/>
</dbReference>